<dbReference type="AlphaFoldDB" id="A0A2P5IDB5"/>
<dbReference type="EMBL" id="MAVT02000048">
    <property type="protein sequence ID" value="POS80475.1"/>
    <property type="molecule type" value="Genomic_DNA"/>
</dbReference>
<feature type="compositionally biased region" description="Basic and acidic residues" evidence="1">
    <location>
        <begin position="1138"/>
        <end position="1152"/>
    </location>
</feature>
<feature type="compositionally biased region" description="Acidic residues" evidence="1">
    <location>
        <begin position="680"/>
        <end position="698"/>
    </location>
</feature>
<organism evidence="2 3">
    <name type="scientific">Diaporthe helianthi</name>
    <dbReference type="NCBI Taxonomy" id="158607"/>
    <lineage>
        <taxon>Eukaryota</taxon>
        <taxon>Fungi</taxon>
        <taxon>Dikarya</taxon>
        <taxon>Ascomycota</taxon>
        <taxon>Pezizomycotina</taxon>
        <taxon>Sordariomycetes</taxon>
        <taxon>Sordariomycetidae</taxon>
        <taxon>Diaporthales</taxon>
        <taxon>Diaporthaceae</taxon>
        <taxon>Diaporthe</taxon>
    </lineage>
</organism>
<feature type="region of interest" description="Disordered" evidence="1">
    <location>
        <begin position="100"/>
        <end position="157"/>
    </location>
</feature>
<name>A0A2P5IDB5_DIAHE</name>
<dbReference type="STRING" id="158607.A0A2P5IDB5"/>
<evidence type="ECO:0000313" key="2">
    <source>
        <dbReference type="EMBL" id="POS80475.1"/>
    </source>
</evidence>
<dbReference type="Proteomes" id="UP000094444">
    <property type="component" value="Unassembled WGS sequence"/>
</dbReference>
<feature type="compositionally biased region" description="Basic and acidic residues" evidence="1">
    <location>
        <begin position="425"/>
        <end position="434"/>
    </location>
</feature>
<keyword evidence="3" id="KW-1185">Reference proteome</keyword>
<evidence type="ECO:0000256" key="1">
    <source>
        <dbReference type="SAM" id="MobiDB-lite"/>
    </source>
</evidence>
<proteinExistence type="predicted"/>
<dbReference type="OrthoDB" id="4754366at2759"/>
<feature type="compositionally biased region" description="Gly residues" evidence="1">
    <location>
        <begin position="127"/>
        <end position="136"/>
    </location>
</feature>
<feature type="region of interest" description="Disordered" evidence="1">
    <location>
        <begin position="1120"/>
        <end position="1174"/>
    </location>
</feature>
<dbReference type="InParanoid" id="A0A2P5IDB5"/>
<sequence length="1174" mass="129670">MEHSAREPVQSDWLIVVAGRCVWYIAHEYCGTPTEEIPEVDLEIPHRDFTDEGAVPSADHLLRIQETLQKEKEKEAKMAHAKGGNANRVASITRGLKSTHISGSGKVGQVSQANSSGAGRGKPVRGGLFGIGGSNAGRGAPARPSTGDLAASRSTYSDTVQGDDKAIANAAHARMKAVEEDVRKRGYADVTADPKYSQAINEVYRKDPVDSKVEPSLPKKKPNLPGVNAIRNVQQVADKRKSEGLAEASRQSKPAVSRTVLAKNRFRDMTVPNQDKEFMARFWREIGKADQYPADQGFTCSGRPWEVKIHSSNAKWFFGDKGNEVTRVIRDISKYGRVKIYANFEGEFLHIGLTTQVDEPWTKLGSAGDAAVFISLTGQAFNILAFWAKEIKEGLKMHFSAFIESEAVYEIESTGHTVTSATDNGKVKEKEAVDPHVSGKRASPIGKGKKAEVTEPEASGKEESSNGKENEVTEPEASGEEGAGNPEPTEGDQVDSDHASSHDGHDQELEECKRVMEVILSNNKRSIDCFKKACAWVHKYEASFVKIADVVSTMSDYWKGTLGPDDSWDEVINFQSSMELYASMVDEMDTSPSDSVIGVEDHNAVDIITGMVVDDGSDKFWMPGSRSRKNGGGGGAASGAKGKRRDSFDSIDSLFDSIDEEHGGHHTGPPEENDEYHLSEEDEQEEYEDEEELEEEEAIQPKERASRPVPPTKKRKLAQGTATSKASRSAPTGRLSDFDADDSESEEPTRSTAKGVILERPSVAFRRRKMEAKKQKREMKAGDTRGESSTDTDADAPDRVVIKGTKAKAYAQLKKEAARSTKRVLDRSVVRRGVDFPGREAVDFKRLIPKPQYDEYWTREDQKDMEERLSGDANFKKQCDPKMLLVGVWKTIFRFTGRLATDIIGPRTSLEFRSDSGKWGGLVWTERFCECLGDIVLHPMFNLDTTKVALALQWAVICRTGDKRKYRLSGCKDDLFLQTLASVTDKHQDDSTTPRYLRELALYEHSKVQDAGVGPPPWCELLRHIENKVAGSNKANASEGEEVSNGEYGADGEPYFVKPVDAFAVRSALDMMMHVSMRRYLGTRLISGAVMPTREINDVPNVQLTQMAIRAILLYKERNKERARRGGSVETLPSPQNEQKRPSKDCGVHEDSGSGGDQDIPNARPGDTNDDPFS</sequence>
<protein>
    <submittedName>
        <fullName evidence="2">Uncharacterized protein</fullName>
    </submittedName>
</protein>
<feature type="compositionally biased region" description="Basic and acidic residues" evidence="1">
    <location>
        <begin position="449"/>
        <end position="471"/>
    </location>
</feature>
<feature type="region of interest" description="Disordered" evidence="1">
    <location>
        <begin position="619"/>
        <end position="795"/>
    </location>
</feature>
<feature type="compositionally biased region" description="Basic residues" evidence="1">
    <location>
        <begin position="765"/>
        <end position="777"/>
    </location>
</feature>
<reference evidence="2" key="1">
    <citation type="submission" date="2017-09" db="EMBL/GenBank/DDBJ databases">
        <title>Polyketide synthases of a Diaporthe helianthi virulent isolate.</title>
        <authorList>
            <person name="Baroncelli R."/>
        </authorList>
    </citation>
    <scope>NUCLEOTIDE SEQUENCE [LARGE SCALE GENOMIC DNA]</scope>
    <source>
        <strain evidence="2">7/96</strain>
    </source>
</reference>
<gene>
    <name evidence="2" type="ORF">DHEL01_v201113</name>
</gene>
<feature type="compositionally biased region" description="Basic and acidic residues" evidence="1">
    <location>
        <begin position="778"/>
        <end position="788"/>
    </location>
</feature>
<evidence type="ECO:0000313" key="3">
    <source>
        <dbReference type="Proteomes" id="UP000094444"/>
    </source>
</evidence>
<feature type="compositionally biased region" description="Basic and acidic residues" evidence="1">
    <location>
        <begin position="495"/>
        <end position="507"/>
    </location>
</feature>
<accession>A0A2P5IDB5</accession>
<feature type="region of interest" description="Disordered" evidence="1">
    <location>
        <begin position="416"/>
        <end position="507"/>
    </location>
</feature>
<feature type="compositionally biased region" description="Polar residues" evidence="1">
    <location>
        <begin position="720"/>
        <end position="730"/>
    </location>
</feature>
<comment type="caution">
    <text evidence="2">The sequence shown here is derived from an EMBL/GenBank/DDBJ whole genome shotgun (WGS) entry which is preliminary data.</text>
</comment>